<dbReference type="CDD" id="cd03747">
    <property type="entry name" value="Ntn_PGA_like"/>
    <property type="match status" value="1"/>
</dbReference>
<dbReference type="PANTHER" id="PTHR34218:SF4">
    <property type="entry name" value="ACYL-HOMOSERINE LACTONE ACYLASE QUIP"/>
    <property type="match status" value="1"/>
</dbReference>
<dbReference type="Gene3D" id="1.10.1400.10">
    <property type="match status" value="1"/>
</dbReference>
<dbReference type="PANTHER" id="PTHR34218">
    <property type="entry name" value="PEPTIDASE S45 PENICILLIN AMIDASE"/>
    <property type="match status" value="1"/>
</dbReference>
<feature type="active site" description="Nucleophile" evidence="4">
    <location>
        <position position="309"/>
    </location>
</feature>
<keyword evidence="2 7" id="KW-0378">Hydrolase</keyword>
<comment type="cofactor">
    <cofactor evidence="5">
        <name>Ca(2+)</name>
        <dbReference type="ChEBI" id="CHEBI:29108"/>
    </cofactor>
    <text evidence="5">Binds 1 Ca(2+) ion per dimer.</text>
</comment>
<evidence type="ECO:0000256" key="5">
    <source>
        <dbReference type="PIRSR" id="PIRSR001227-2"/>
    </source>
</evidence>
<dbReference type="GO" id="GO:0046872">
    <property type="term" value="F:metal ion binding"/>
    <property type="evidence" value="ECO:0007669"/>
    <property type="project" value="UniProtKB-KW"/>
</dbReference>
<dbReference type="EMBL" id="JAUSRD010000002">
    <property type="protein sequence ID" value="MDP9891789.1"/>
    <property type="molecule type" value="Genomic_DNA"/>
</dbReference>
<dbReference type="Gene3D" id="3.60.20.10">
    <property type="entry name" value="Glutamine Phosphoribosylpyrophosphate, subunit 1, domain 1"/>
    <property type="match status" value="1"/>
</dbReference>
<dbReference type="Pfam" id="PF01804">
    <property type="entry name" value="Penicil_amidase"/>
    <property type="match status" value="1"/>
</dbReference>
<protein>
    <submittedName>
        <fullName evidence="7">Penicillin amidase</fullName>
        <ecNumber evidence="7">3.5.1.11</ecNumber>
    </submittedName>
</protein>
<reference evidence="7" key="1">
    <citation type="submission" date="2023-07" db="EMBL/GenBank/DDBJ databases">
        <title>Sorghum-associated microbial communities from plants grown in Nebraska, USA.</title>
        <authorList>
            <person name="Schachtman D."/>
        </authorList>
    </citation>
    <scope>NUCLEOTIDE SEQUENCE</scope>
    <source>
        <strain evidence="7">DS3754</strain>
    </source>
</reference>
<dbReference type="Proteomes" id="UP001242045">
    <property type="component" value="Unassembled WGS sequence"/>
</dbReference>
<dbReference type="PIRSF" id="PIRSF001227">
    <property type="entry name" value="Pen_acylase"/>
    <property type="match status" value="1"/>
</dbReference>
<evidence type="ECO:0000256" key="4">
    <source>
        <dbReference type="PIRSR" id="PIRSR001227-1"/>
    </source>
</evidence>
<dbReference type="Gene3D" id="2.30.120.10">
    <property type="match status" value="1"/>
</dbReference>
<keyword evidence="3" id="KW-0865">Zymogen</keyword>
<evidence type="ECO:0000256" key="6">
    <source>
        <dbReference type="SAM" id="SignalP"/>
    </source>
</evidence>
<evidence type="ECO:0000256" key="3">
    <source>
        <dbReference type="ARBA" id="ARBA00023145"/>
    </source>
</evidence>
<dbReference type="InterPro" id="IPR023343">
    <property type="entry name" value="Penicillin_amidase_dom1"/>
</dbReference>
<dbReference type="InterPro" id="IPR043147">
    <property type="entry name" value="Penicillin_amidase_A-knob"/>
</dbReference>
<feature type="binding site" evidence="5">
    <location>
        <position position="381"/>
    </location>
    <ligand>
        <name>Ca(2+)</name>
        <dbReference type="ChEBI" id="CHEBI:29108"/>
    </ligand>
</feature>
<feature type="binding site" evidence="5">
    <location>
        <position position="384"/>
    </location>
    <ligand>
        <name>Ca(2+)</name>
        <dbReference type="ChEBI" id="CHEBI:29108"/>
    </ligand>
</feature>
<dbReference type="EC" id="3.5.1.11" evidence="7"/>
<keyword evidence="5" id="KW-0106">Calcium</keyword>
<proteinExistence type="inferred from homology"/>
<dbReference type="AlphaFoldDB" id="A0AAW8CN19"/>
<dbReference type="GO" id="GO:0017000">
    <property type="term" value="P:antibiotic biosynthetic process"/>
    <property type="evidence" value="ECO:0007669"/>
    <property type="project" value="InterPro"/>
</dbReference>
<dbReference type="GO" id="GO:0008953">
    <property type="term" value="F:penicillin amidase activity"/>
    <property type="evidence" value="ECO:0007669"/>
    <property type="project" value="UniProtKB-EC"/>
</dbReference>
<sequence length="848" mass="92692">MKRTSPRLAARRMPSHRLSILGALAVIALAGCASSPPGSDTPTRPASSFTVPGLEKPAEVLVDRWGVPHLYAGTLYDAFVAQGFIAARDRLWQMDLWRKRGLGEMAKDFGPAWVESDRAARAVLYRGDMYREWLAYGSDAKRVAEAFTAGVNAYVAQVRAQPALLPTEFALLGYQPATWSPEDVVRIRHHGLTLNFTSEVDRARAFCAGGPGVKADWLRRELDPPVTPKVPVGFDTCTIPAAELRAAYLRATDSPRFTKENTRVGLNTGAAAAPVALLPGSAESIAAKAEQDEAQQQALQGDPTGAYGSNNWVISPKLTSTGRPILANDPHRSHGAPSLRYMTHLSAPGMDAIGAGEPFLPGLSIGHNGTIAFGLTRFYMDQEDLYVYQLNPKNPNEYRYQNRWEPMTRVTERIAVRGESAPREVVNTFTRHGPVLLSEPGKRRAYALRAAWLEPGMAPYFGSMDYMRARNWDQFRAAMNRWGAPGENQVYADSSGNVGWIPGGLTPIRPNWDGLMPVPGDGRYEWSGFRNGDELPSEFNPARGYVVTANENNIPPDHPAAKKGIGYEWSDAARALRLKELFAAKVAAGSRFTIEDSERMQNDIVATPAQRLLKLLAGLRSDDAQTAAGLRLLQNWDGTMDRDSAAAALYEVWSSKTLRAAVLKAGAGEVGAPLAAPGDNTRMVLLLEKPFGWVTDAQRDALLLQTLPPAMQELTAKLGPDTTAWKWGTLHRAEFRHPLAGVVDAATRKKLDVGDWPMSGSSFTPMAATYRASDYKLTSGASFRMVLDVGNWDASRVINTPGQSGNPDSPNYRDLAPLWLEGKYVPLVYSRGAVEKETVERIQLTPAK</sequence>
<name>A0AAW8CN19_9BURK</name>
<organism evidence="7 8">
    <name type="scientific">Variovorax boronicumulans</name>
    <dbReference type="NCBI Taxonomy" id="436515"/>
    <lineage>
        <taxon>Bacteria</taxon>
        <taxon>Pseudomonadati</taxon>
        <taxon>Pseudomonadota</taxon>
        <taxon>Betaproteobacteria</taxon>
        <taxon>Burkholderiales</taxon>
        <taxon>Comamonadaceae</taxon>
        <taxon>Variovorax</taxon>
    </lineage>
</organism>
<evidence type="ECO:0000256" key="1">
    <source>
        <dbReference type="ARBA" id="ARBA00006586"/>
    </source>
</evidence>
<gene>
    <name evidence="7" type="ORF">J2W31_000892</name>
</gene>
<evidence type="ECO:0000313" key="7">
    <source>
        <dbReference type="EMBL" id="MDP9891789.1"/>
    </source>
</evidence>
<comment type="similarity">
    <text evidence="1">Belongs to the peptidase S45 family.</text>
</comment>
<feature type="signal peptide" evidence="6">
    <location>
        <begin position="1"/>
        <end position="33"/>
    </location>
</feature>
<dbReference type="SUPFAM" id="SSF56235">
    <property type="entry name" value="N-terminal nucleophile aminohydrolases (Ntn hydrolases)"/>
    <property type="match status" value="1"/>
</dbReference>
<dbReference type="InterPro" id="IPR002692">
    <property type="entry name" value="S45"/>
</dbReference>
<comment type="caution">
    <text evidence="7">The sequence shown here is derived from an EMBL/GenBank/DDBJ whole genome shotgun (WGS) entry which is preliminary data.</text>
</comment>
<dbReference type="Gene3D" id="1.10.439.10">
    <property type="entry name" value="Penicillin Amidohydrolase, domain 1"/>
    <property type="match status" value="1"/>
</dbReference>
<dbReference type="RefSeq" id="WP_307683962.1">
    <property type="nucleotide sequence ID" value="NZ_JAUSRD010000002.1"/>
</dbReference>
<dbReference type="InterPro" id="IPR029055">
    <property type="entry name" value="Ntn_hydrolases_N"/>
</dbReference>
<feature type="chain" id="PRO_5043521642" evidence="6">
    <location>
        <begin position="34"/>
        <end position="848"/>
    </location>
</feature>
<keyword evidence="5" id="KW-0479">Metal-binding</keyword>
<accession>A0AAW8CN19</accession>
<keyword evidence="6" id="KW-0732">Signal</keyword>
<evidence type="ECO:0000313" key="8">
    <source>
        <dbReference type="Proteomes" id="UP001242045"/>
    </source>
</evidence>
<dbReference type="InterPro" id="IPR043146">
    <property type="entry name" value="Penicillin_amidase_N_B-knob"/>
</dbReference>
<dbReference type="PROSITE" id="PS51257">
    <property type="entry name" value="PROKAR_LIPOPROTEIN"/>
    <property type="match status" value="1"/>
</dbReference>
<dbReference type="InterPro" id="IPR014395">
    <property type="entry name" value="Pen/GL7ACA/AHL_acylase"/>
</dbReference>
<evidence type="ECO:0000256" key="2">
    <source>
        <dbReference type="ARBA" id="ARBA00022801"/>
    </source>
</evidence>